<feature type="transmembrane region" description="Helical" evidence="2">
    <location>
        <begin position="69"/>
        <end position="90"/>
    </location>
</feature>
<accession>A0A518BC95</accession>
<proteinExistence type="predicted"/>
<evidence type="ECO:0000256" key="1">
    <source>
        <dbReference type="SAM" id="MobiDB-lite"/>
    </source>
</evidence>
<keyword evidence="4" id="KW-1185">Reference proteome</keyword>
<evidence type="ECO:0000256" key="2">
    <source>
        <dbReference type="SAM" id="Phobius"/>
    </source>
</evidence>
<protein>
    <submittedName>
        <fullName evidence="3">Uncharacterized protein</fullName>
    </submittedName>
</protein>
<reference evidence="3 4" key="1">
    <citation type="submission" date="2019-02" db="EMBL/GenBank/DDBJ databases">
        <title>Deep-cultivation of Planctomycetes and their phenomic and genomic characterization uncovers novel biology.</title>
        <authorList>
            <person name="Wiegand S."/>
            <person name="Jogler M."/>
            <person name="Boedeker C."/>
            <person name="Pinto D."/>
            <person name="Vollmers J."/>
            <person name="Rivas-Marin E."/>
            <person name="Kohn T."/>
            <person name="Peeters S.H."/>
            <person name="Heuer A."/>
            <person name="Rast P."/>
            <person name="Oberbeckmann S."/>
            <person name="Bunk B."/>
            <person name="Jeske O."/>
            <person name="Meyerdierks A."/>
            <person name="Storesund J.E."/>
            <person name="Kallscheuer N."/>
            <person name="Luecker S."/>
            <person name="Lage O.M."/>
            <person name="Pohl T."/>
            <person name="Merkel B.J."/>
            <person name="Hornburger P."/>
            <person name="Mueller R.-W."/>
            <person name="Bruemmer F."/>
            <person name="Labrenz M."/>
            <person name="Spormann A.M."/>
            <person name="Op den Camp H."/>
            <person name="Overmann J."/>
            <person name="Amann R."/>
            <person name="Jetten M.S.M."/>
            <person name="Mascher T."/>
            <person name="Medema M.H."/>
            <person name="Devos D.P."/>
            <person name="Kaster A.-K."/>
            <person name="Ovreas L."/>
            <person name="Rohde M."/>
            <person name="Galperin M.Y."/>
            <person name="Jogler C."/>
        </authorList>
    </citation>
    <scope>NUCLEOTIDE SEQUENCE [LARGE SCALE GENOMIC DNA]</scope>
    <source>
        <strain evidence="3 4">Pan216</strain>
    </source>
</reference>
<feature type="transmembrane region" description="Helical" evidence="2">
    <location>
        <begin position="151"/>
        <end position="171"/>
    </location>
</feature>
<dbReference type="AlphaFoldDB" id="A0A518BC95"/>
<feature type="transmembrane region" description="Helical" evidence="2">
    <location>
        <begin position="124"/>
        <end position="145"/>
    </location>
</feature>
<evidence type="ECO:0000313" key="3">
    <source>
        <dbReference type="EMBL" id="QDU64604.1"/>
    </source>
</evidence>
<dbReference type="OrthoDB" id="261253at2"/>
<dbReference type="RefSeq" id="WP_145262920.1">
    <property type="nucleotide sequence ID" value="NZ_CP036279.1"/>
</dbReference>
<sequence length="178" mass="19280">MPIRVQCGGCGARYRVPEKLAGKRIPCKRCDDRIPVAGEPPALRLSEPAPKPNRKRKRRRRRPTVPIKHWIYGIGLIFIGIGFLPIIGMVPEEKRAVALPFFLGLAMLCWSGTLAFLVPASRPYTVRILGVALLAFGLFGVVNMLSNSNRGAPFALGFVATCVVGGASMVWKGGAVAE</sequence>
<evidence type="ECO:0000313" key="4">
    <source>
        <dbReference type="Proteomes" id="UP000317093"/>
    </source>
</evidence>
<name>A0A518BC95_9BACT</name>
<dbReference type="EMBL" id="CP036279">
    <property type="protein sequence ID" value="QDU64604.1"/>
    <property type="molecule type" value="Genomic_DNA"/>
</dbReference>
<feature type="compositionally biased region" description="Basic residues" evidence="1">
    <location>
        <begin position="52"/>
        <end position="62"/>
    </location>
</feature>
<gene>
    <name evidence="3" type="ORF">Pan216_54940</name>
</gene>
<organism evidence="3 4">
    <name type="scientific">Kolteria novifilia</name>
    <dbReference type="NCBI Taxonomy" id="2527975"/>
    <lineage>
        <taxon>Bacteria</taxon>
        <taxon>Pseudomonadati</taxon>
        <taxon>Planctomycetota</taxon>
        <taxon>Planctomycetia</taxon>
        <taxon>Kolteriales</taxon>
        <taxon>Kolteriaceae</taxon>
        <taxon>Kolteria</taxon>
    </lineage>
</organism>
<keyword evidence="2" id="KW-1133">Transmembrane helix</keyword>
<dbReference type="Proteomes" id="UP000317093">
    <property type="component" value="Chromosome"/>
</dbReference>
<dbReference type="KEGG" id="knv:Pan216_54940"/>
<keyword evidence="2" id="KW-0812">Transmembrane</keyword>
<feature type="region of interest" description="Disordered" evidence="1">
    <location>
        <begin position="41"/>
        <end position="62"/>
    </location>
</feature>
<feature type="transmembrane region" description="Helical" evidence="2">
    <location>
        <begin position="96"/>
        <end position="117"/>
    </location>
</feature>
<keyword evidence="2" id="KW-0472">Membrane</keyword>